<evidence type="ECO:0000313" key="1">
    <source>
        <dbReference type="EMBL" id="MFC6668973.1"/>
    </source>
</evidence>
<reference evidence="2" key="1">
    <citation type="journal article" date="2019" name="Int. J. Syst. Evol. Microbiol.">
        <title>The Global Catalogue of Microorganisms (GCM) 10K type strain sequencing project: providing services to taxonomists for standard genome sequencing and annotation.</title>
        <authorList>
            <consortium name="The Broad Institute Genomics Platform"/>
            <consortium name="The Broad Institute Genome Sequencing Center for Infectious Disease"/>
            <person name="Wu L."/>
            <person name="Ma J."/>
        </authorList>
    </citation>
    <scope>NUCLEOTIDE SEQUENCE [LARGE SCALE GENOMIC DNA]</scope>
    <source>
        <strain evidence="2">NBRC 111756</strain>
    </source>
</reference>
<dbReference type="EMBL" id="JBHSWE010000001">
    <property type="protein sequence ID" value="MFC6668973.1"/>
    <property type="molecule type" value="Genomic_DNA"/>
</dbReference>
<proteinExistence type="predicted"/>
<dbReference type="SUPFAM" id="SSF56935">
    <property type="entry name" value="Porins"/>
    <property type="match status" value="1"/>
</dbReference>
<keyword evidence="2" id="KW-1185">Reference proteome</keyword>
<evidence type="ECO:0000313" key="2">
    <source>
        <dbReference type="Proteomes" id="UP001596422"/>
    </source>
</evidence>
<accession>A0ABW1ZUL9</accession>
<comment type="caution">
    <text evidence="1">The sequence shown here is derived from an EMBL/GenBank/DDBJ whole genome shotgun (WGS) entry which is preliminary data.</text>
</comment>
<organism evidence="1 2">
    <name type="scientific">Marinobacterium aestuariivivens</name>
    <dbReference type="NCBI Taxonomy" id="1698799"/>
    <lineage>
        <taxon>Bacteria</taxon>
        <taxon>Pseudomonadati</taxon>
        <taxon>Pseudomonadota</taxon>
        <taxon>Gammaproteobacteria</taxon>
        <taxon>Oceanospirillales</taxon>
        <taxon>Oceanospirillaceae</taxon>
        <taxon>Marinobacterium</taxon>
    </lineage>
</organism>
<sequence>MLPYFRERTFPGKDGRLRSEPPVDTDDAIYESGDEEHHVDFALRWSHYIGDWDIGIAHFSGTSREPLLIPVDSGTDTRFRPLYLQIDQTSLDLQVTKGAWLWKLEAIYNRNDVDDYYAYVGGFEYTQFGIAGSAIDLGWLLEYNYDDRGDSATTVLQDDVFFGVRYTDNDVHGTRILAGVAVDTDTATTFANVEASRRLSEHWVLGMEMRLFSNVDEEDPLHQIRDDDYLEIQLTRYF</sequence>
<protein>
    <recommendedName>
        <fullName evidence="3">Porin domain-containing protein</fullName>
    </recommendedName>
</protein>
<gene>
    <name evidence="1" type="ORF">ACFQDL_01765</name>
</gene>
<evidence type="ECO:0008006" key="3">
    <source>
        <dbReference type="Google" id="ProtNLM"/>
    </source>
</evidence>
<dbReference type="Proteomes" id="UP001596422">
    <property type="component" value="Unassembled WGS sequence"/>
</dbReference>
<dbReference type="RefSeq" id="WP_379907523.1">
    <property type="nucleotide sequence ID" value="NZ_JBHSWE010000001.1"/>
</dbReference>
<name>A0ABW1ZUL9_9GAMM</name>